<feature type="domain" description="DRBM" evidence="4">
    <location>
        <begin position="194"/>
        <end position="261"/>
    </location>
</feature>
<dbReference type="GO" id="GO:0020037">
    <property type="term" value="F:heme binding"/>
    <property type="evidence" value="ECO:0007669"/>
    <property type="project" value="InterPro"/>
</dbReference>
<dbReference type="InterPro" id="IPR014720">
    <property type="entry name" value="dsRBD_dom"/>
</dbReference>
<dbReference type="VEuPathDB" id="FungiDB:KRP23_902"/>
<evidence type="ECO:0008006" key="7">
    <source>
        <dbReference type="Google" id="ProtNLM"/>
    </source>
</evidence>
<dbReference type="PANTHER" id="PTHR13482:SF3">
    <property type="entry name" value="MICROPROCESSOR COMPLEX SUBUNIT DGCR8"/>
    <property type="match status" value="1"/>
</dbReference>
<sequence length="700" mass="75899">MAGTSKLAGDSHLDSFASATGLMQLSSAAVAADAANNNSNSSNSSSTSTAVSSSADASLPPGWQRIIHGSGLPCYVHDGLGVVCWTRPYPLDVGVEGALSQPELHRLVKQHVPPLSIFAPTTDAARRRKESLSGAEVAGTASPSLLALASQEPSSAQSKKRKLDNVLKERVTQEKGSSSGKQPSMACMELSIKTPAQVLQEYQNRNRGVSINYNTVPVEGEGVKLFKTIVTAGSTVAEGVASTKKIAKQLGAQQLLAMLHERTARKYYEVAEMYNSSLKGQPIITESSTYGPTTPLHNDATRGGRGSTDPRLQRGAPVNRVRRGRRTPPNQEFNVGGGYREYEVDRRMNAPPHWSGYNQQPMQHLPQQAGPWNGDVQQGEVGMDNAGPERVVVYSTTPAVNVPGAYGGGQYYNNNNVGGNAWGGYPNANYPVPQPNLTGAYPQQYNGGYGEAQPPPGNGPYGYNYHSRSSDRPNTSTPIEKVTFTCEMEGFLLVFSKERSAQAQYCVLEHGMLSCYDQPGGVLRESVGLTRHRIRVQPLVSDNVGLCPNRFAVHALEVKRSDKAGAFVSAGKREQVYCFAAATSKTMIKWANAIHNWRRHAFDDPTSSALSVHDAITSKAMQTPDGKRRAVLLESQRLNLVNLANRFDVKLASANTAKSRGLFRSTSICAHKDLTEMKTSRSSFADEFRRFDQVYQADEQ</sequence>
<dbReference type="PANTHER" id="PTHR13482">
    <property type="entry name" value="MICRORNA PROCESSOR COMPLEX SUBUNIT DGCR8"/>
    <property type="match status" value="1"/>
</dbReference>
<organism evidence="5 6">
    <name type="scientific">Phytophthora ramorum</name>
    <name type="common">Sudden oak death agent</name>
    <dbReference type="NCBI Taxonomy" id="164328"/>
    <lineage>
        <taxon>Eukaryota</taxon>
        <taxon>Sar</taxon>
        <taxon>Stramenopiles</taxon>
        <taxon>Oomycota</taxon>
        <taxon>Peronosporomycetes</taxon>
        <taxon>Peronosporales</taxon>
        <taxon>Peronosporaceae</taxon>
        <taxon>Phytophthora</taxon>
    </lineage>
</organism>
<dbReference type="InterPro" id="IPR001849">
    <property type="entry name" value="PH_domain"/>
</dbReference>
<dbReference type="EMBL" id="DS566006">
    <property type="status" value="NOT_ANNOTATED_CDS"/>
    <property type="molecule type" value="Genomic_DNA"/>
</dbReference>
<evidence type="ECO:0000313" key="6">
    <source>
        <dbReference type="Proteomes" id="UP000005238"/>
    </source>
</evidence>
<reference evidence="6" key="1">
    <citation type="journal article" date="2006" name="Science">
        <title>Phytophthora genome sequences uncover evolutionary origins and mechanisms of pathogenesis.</title>
        <authorList>
            <person name="Tyler B.M."/>
            <person name="Tripathy S."/>
            <person name="Zhang X."/>
            <person name="Dehal P."/>
            <person name="Jiang R.H."/>
            <person name="Aerts A."/>
            <person name="Arredondo F.D."/>
            <person name="Baxter L."/>
            <person name="Bensasson D."/>
            <person name="Beynon J.L."/>
            <person name="Chapman J."/>
            <person name="Damasceno C.M."/>
            <person name="Dorrance A.E."/>
            <person name="Dou D."/>
            <person name="Dickerman A.W."/>
            <person name="Dubchak I.L."/>
            <person name="Garbelotto M."/>
            <person name="Gijzen M."/>
            <person name="Gordon S.G."/>
            <person name="Govers F."/>
            <person name="Grunwald N.J."/>
            <person name="Huang W."/>
            <person name="Ivors K.L."/>
            <person name="Jones R.W."/>
            <person name="Kamoun S."/>
            <person name="Krampis K."/>
            <person name="Lamour K.H."/>
            <person name="Lee M.K."/>
            <person name="McDonald W.H."/>
            <person name="Medina M."/>
            <person name="Meijer H.J."/>
            <person name="Nordberg E.K."/>
            <person name="Maclean D.J."/>
            <person name="Ospina-Giraldo M.D."/>
            <person name="Morris P.F."/>
            <person name="Phuntumart V."/>
            <person name="Putnam N.H."/>
            <person name="Rash S."/>
            <person name="Rose J.K."/>
            <person name="Sakihama Y."/>
            <person name="Salamov A.A."/>
            <person name="Savidor A."/>
            <person name="Scheuring C.F."/>
            <person name="Smith B.M."/>
            <person name="Sobral B.W."/>
            <person name="Terry A."/>
            <person name="Torto-Alalibo T.A."/>
            <person name="Win J."/>
            <person name="Xu Z."/>
            <person name="Zhang H."/>
            <person name="Grigoriev I.V."/>
            <person name="Rokhsar D.S."/>
            <person name="Boore J.L."/>
        </authorList>
    </citation>
    <scope>NUCLEOTIDE SEQUENCE [LARGE SCALE GENOMIC DNA]</scope>
    <source>
        <strain evidence="6">Pr102</strain>
    </source>
</reference>
<dbReference type="SMART" id="SM00233">
    <property type="entry name" value="PH"/>
    <property type="match status" value="1"/>
</dbReference>
<dbReference type="EnsemblProtists" id="Phyra74720">
    <property type="protein sequence ID" value="Phyra74720"/>
    <property type="gene ID" value="Phyra74720"/>
</dbReference>
<dbReference type="FunFam" id="3.30.160.20:FF:000205">
    <property type="entry name" value="Uncharacterized protein"/>
    <property type="match status" value="1"/>
</dbReference>
<dbReference type="SMART" id="SM00456">
    <property type="entry name" value="WW"/>
    <property type="match status" value="1"/>
</dbReference>
<dbReference type="eggNOG" id="ENOG502SPHK">
    <property type="taxonomic scope" value="Eukaryota"/>
</dbReference>
<dbReference type="Gene3D" id="3.30.160.20">
    <property type="match status" value="1"/>
</dbReference>
<dbReference type="AlphaFoldDB" id="H3GG22"/>
<accession>H3GG22</accession>
<dbReference type="CDD" id="cd00048">
    <property type="entry name" value="DSRM_SF"/>
    <property type="match status" value="1"/>
</dbReference>
<protein>
    <recommendedName>
        <fullName evidence="7">WW domain-containing protein</fullName>
    </recommendedName>
</protein>
<dbReference type="SMART" id="SM00358">
    <property type="entry name" value="DSRM"/>
    <property type="match status" value="1"/>
</dbReference>
<feature type="region of interest" description="Disordered" evidence="2">
    <location>
        <begin position="444"/>
        <end position="476"/>
    </location>
</feature>
<keyword evidence="6" id="KW-1185">Reference proteome</keyword>
<dbReference type="VEuPathDB" id="FungiDB:KRP23_903"/>
<dbReference type="HOGENOM" id="CLU_394070_0_0_1"/>
<dbReference type="VEuPathDB" id="FungiDB:KRP22_6174"/>
<dbReference type="InParanoid" id="H3GG22"/>
<feature type="compositionally biased region" description="Basic and acidic residues" evidence="2">
    <location>
        <begin position="163"/>
        <end position="173"/>
    </location>
</feature>
<dbReference type="GO" id="GO:0042802">
    <property type="term" value="F:identical protein binding"/>
    <property type="evidence" value="ECO:0007669"/>
    <property type="project" value="InterPro"/>
</dbReference>
<dbReference type="Gene3D" id="2.30.29.30">
    <property type="entry name" value="Pleckstrin-homology domain (PH domain)/Phosphotyrosine-binding domain (PTB)"/>
    <property type="match status" value="1"/>
</dbReference>
<proteinExistence type="predicted"/>
<feature type="domain" description="WW" evidence="3">
    <location>
        <begin position="57"/>
        <end position="90"/>
    </location>
</feature>
<dbReference type="SUPFAM" id="SSF54768">
    <property type="entry name" value="dsRNA-binding domain-like"/>
    <property type="match status" value="1"/>
</dbReference>
<evidence type="ECO:0000256" key="1">
    <source>
        <dbReference type="PROSITE-ProRule" id="PRU00266"/>
    </source>
</evidence>
<evidence type="ECO:0000256" key="2">
    <source>
        <dbReference type="SAM" id="MobiDB-lite"/>
    </source>
</evidence>
<feature type="region of interest" description="Disordered" evidence="2">
    <location>
        <begin position="149"/>
        <end position="184"/>
    </location>
</feature>
<dbReference type="InterPro" id="IPR001202">
    <property type="entry name" value="WW_dom"/>
</dbReference>
<dbReference type="Proteomes" id="UP000005238">
    <property type="component" value="Unassembled WGS sequence"/>
</dbReference>
<dbReference type="PROSITE" id="PS50137">
    <property type="entry name" value="DS_RBD"/>
    <property type="match status" value="1"/>
</dbReference>
<feature type="region of interest" description="Disordered" evidence="2">
    <location>
        <begin position="288"/>
        <end position="336"/>
    </location>
</feature>
<feature type="region of interest" description="Disordered" evidence="2">
    <location>
        <begin position="35"/>
        <end position="55"/>
    </location>
</feature>
<evidence type="ECO:0000313" key="5">
    <source>
        <dbReference type="EnsemblProtists" id="Phyra74720"/>
    </source>
</evidence>
<dbReference type="STRING" id="164328.H3GG22"/>
<dbReference type="VEuPathDB" id="FungiDB:KRP22_6173"/>
<dbReference type="PROSITE" id="PS50020">
    <property type="entry name" value="WW_DOMAIN_2"/>
    <property type="match status" value="1"/>
</dbReference>
<dbReference type="GO" id="GO:0070878">
    <property type="term" value="F:primary miRNA binding"/>
    <property type="evidence" value="ECO:0000318"/>
    <property type="project" value="GO_Central"/>
</dbReference>
<dbReference type="GO" id="GO:0031053">
    <property type="term" value="P:primary miRNA processing"/>
    <property type="evidence" value="ECO:0000318"/>
    <property type="project" value="GO_Central"/>
</dbReference>
<dbReference type="Gene3D" id="2.20.70.10">
    <property type="match status" value="1"/>
</dbReference>
<dbReference type="SUPFAM" id="SSF50729">
    <property type="entry name" value="PH domain-like"/>
    <property type="match status" value="1"/>
</dbReference>
<reference evidence="5" key="2">
    <citation type="submission" date="2015-06" db="UniProtKB">
        <authorList>
            <consortium name="EnsemblProtists"/>
        </authorList>
    </citation>
    <scope>IDENTIFICATION</scope>
    <source>
        <strain evidence="5">Pr102</strain>
    </source>
</reference>
<dbReference type="InterPro" id="IPR011993">
    <property type="entry name" value="PH-like_dom_sf"/>
</dbReference>
<evidence type="ECO:0000259" key="3">
    <source>
        <dbReference type="PROSITE" id="PS50020"/>
    </source>
</evidence>
<evidence type="ECO:0000259" key="4">
    <source>
        <dbReference type="PROSITE" id="PS50137"/>
    </source>
</evidence>
<dbReference type="GO" id="GO:0003725">
    <property type="term" value="F:double-stranded RNA binding"/>
    <property type="evidence" value="ECO:0000318"/>
    <property type="project" value="GO_Central"/>
</dbReference>
<dbReference type="InterPro" id="IPR040375">
    <property type="entry name" value="DGCR8"/>
</dbReference>
<name>H3GG22_PHYRM</name>
<dbReference type="GO" id="GO:0070877">
    <property type="term" value="C:microprocessor complex"/>
    <property type="evidence" value="ECO:0000318"/>
    <property type="project" value="GO_Central"/>
</dbReference>
<keyword evidence="1" id="KW-0694">RNA-binding</keyword>
<dbReference type="Pfam" id="PF00035">
    <property type="entry name" value="dsrm"/>
    <property type="match status" value="1"/>
</dbReference>
<dbReference type="FunFam" id="2.20.70.10:FF:000087">
    <property type="entry name" value="PArtner of DroSHa (DRSH-1 interactor)"/>
    <property type="match status" value="1"/>
</dbReference>